<feature type="compositionally biased region" description="Polar residues" evidence="1">
    <location>
        <begin position="51"/>
        <end position="62"/>
    </location>
</feature>
<dbReference type="AlphaFoldDB" id="A0A6A6HYS0"/>
<feature type="region of interest" description="Disordered" evidence="1">
    <location>
        <begin position="49"/>
        <end position="68"/>
    </location>
</feature>
<dbReference type="EMBL" id="ML987207">
    <property type="protein sequence ID" value="KAF2242763.1"/>
    <property type="molecule type" value="Genomic_DNA"/>
</dbReference>
<protein>
    <submittedName>
        <fullName evidence="2">Uncharacterized protein</fullName>
    </submittedName>
</protein>
<name>A0A6A6HYS0_9PLEO</name>
<reference evidence="2" key="1">
    <citation type="journal article" date="2020" name="Stud. Mycol.">
        <title>101 Dothideomycetes genomes: a test case for predicting lifestyles and emergence of pathogens.</title>
        <authorList>
            <person name="Haridas S."/>
            <person name="Albert R."/>
            <person name="Binder M."/>
            <person name="Bloem J."/>
            <person name="Labutti K."/>
            <person name="Salamov A."/>
            <person name="Andreopoulos B."/>
            <person name="Baker S."/>
            <person name="Barry K."/>
            <person name="Bills G."/>
            <person name="Bluhm B."/>
            <person name="Cannon C."/>
            <person name="Castanera R."/>
            <person name="Culley D."/>
            <person name="Daum C."/>
            <person name="Ezra D."/>
            <person name="Gonzalez J."/>
            <person name="Henrissat B."/>
            <person name="Kuo A."/>
            <person name="Liang C."/>
            <person name="Lipzen A."/>
            <person name="Lutzoni F."/>
            <person name="Magnuson J."/>
            <person name="Mondo S."/>
            <person name="Nolan M."/>
            <person name="Ohm R."/>
            <person name="Pangilinan J."/>
            <person name="Park H.-J."/>
            <person name="Ramirez L."/>
            <person name="Alfaro M."/>
            <person name="Sun H."/>
            <person name="Tritt A."/>
            <person name="Yoshinaga Y."/>
            <person name="Zwiers L.-H."/>
            <person name="Turgeon B."/>
            <person name="Goodwin S."/>
            <person name="Spatafora J."/>
            <person name="Crous P."/>
            <person name="Grigoriev I."/>
        </authorList>
    </citation>
    <scope>NUCLEOTIDE SEQUENCE</scope>
    <source>
        <strain evidence="2">CBS 122368</strain>
    </source>
</reference>
<proteinExistence type="predicted"/>
<feature type="region of interest" description="Disordered" evidence="1">
    <location>
        <begin position="1"/>
        <end position="22"/>
    </location>
</feature>
<organism evidence="2 3">
    <name type="scientific">Trematosphaeria pertusa</name>
    <dbReference type="NCBI Taxonomy" id="390896"/>
    <lineage>
        <taxon>Eukaryota</taxon>
        <taxon>Fungi</taxon>
        <taxon>Dikarya</taxon>
        <taxon>Ascomycota</taxon>
        <taxon>Pezizomycotina</taxon>
        <taxon>Dothideomycetes</taxon>
        <taxon>Pleosporomycetidae</taxon>
        <taxon>Pleosporales</taxon>
        <taxon>Massarineae</taxon>
        <taxon>Trematosphaeriaceae</taxon>
        <taxon>Trematosphaeria</taxon>
    </lineage>
</organism>
<sequence length="162" mass="17827">MNVNPRHLSGLTTIQSDDNKGYHSDRPFITELLSATGPEAWAKLWKVLRPSNGTPPSRTSEMPATESEKIGILSNAERLRAKKRCHRRASRRNGESMIADSTGDSQRGRPRDISPAVEDEGRCLSKLSRSTCQSGAAVQKGSKRQLRVGASLKPSWTFLANL</sequence>
<keyword evidence="3" id="KW-1185">Reference proteome</keyword>
<dbReference type="RefSeq" id="XP_033677767.1">
    <property type="nucleotide sequence ID" value="XM_033819687.1"/>
</dbReference>
<evidence type="ECO:0000256" key="1">
    <source>
        <dbReference type="SAM" id="MobiDB-lite"/>
    </source>
</evidence>
<feature type="region of interest" description="Disordered" evidence="1">
    <location>
        <begin position="83"/>
        <end position="119"/>
    </location>
</feature>
<gene>
    <name evidence="2" type="ORF">BU26DRAFT_132502</name>
</gene>
<dbReference type="GeneID" id="54573017"/>
<evidence type="ECO:0000313" key="2">
    <source>
        <dbReference type="EMBL" id="KAF2242763.1"/>
    </source>
</evidence>
<evidence type="ECO:0000313" key="3">
    <source>
        <dbReference type="Proteomes" id="UP000800094"/>
    </source>
</evidence>
<dbReference type="Proteomes" id="UP000800094">
    <property type="component" value="Unassembled WGS sequence"/>
</dbReference>
<accession>A0A6A6HYS0</accession>